<dbReference type="PANTHER" id="PTHR35004">
    <property type="entry name" value="TRANSPOSASE RV3428C-RELATED"/>
    <property type="match status" value="1"/>
</dbReference>
<dbReference type="OrthoDB" id="3193769at2"/>
<evidence type="ECO:0000259" key="1">
    <source>
        <dbReference type="Pfam" id="PF22483"/>
    </source>
</evidence>
<gene>
    <name evidence="2" type="ORF">EDD57_14415</name>
</gene>
<proteinExistence type="predicted"/>
<accession>A0A4R2RNY1</accession>
<evidence type="ECO:0000313" key="3">
    <source>
        <dbReference type="Proteomes" id="UP000294746"/>
    </source>
</evidence>
<dbReference type="Pfam" id="PF22483">
    <property type="entry name" value="Mu-transpos_C_2"/>
    <property type="match status" value="1"/>
</dbReference>
<dbReference type="Proteomes" id="UP000294746">
    <property type="component" value="Unassembled WGS sequence"/>
</dbReference>
<dbReference type="InterPro" id="IPR054353">
    <property type="entry name" value="IstA-like_C"/>
</dbReference>
<dbReference type="RefSeq" id="WP_131849681.1">
    <property type="nucleotide sequence ID" value="NZ_SLXV01000044.1"/>
</dbReference>
<organism evidence="2 3">
    <name type="scientific">Baia soyae</name>
    <dbReference type="NCBI Taxonomy" id="1544746"/>
    <lineage>
        <taxon>Bacteria</taxon>
        <taxon>Bacillati</taxon>
        <taxon>Bacillota</taxon>
        <taxon>Bacilli</taxon>
        <taxon>Bacillales</taxon>
        <taxon>Thermoactinomycetaceae</taxon>
        <taxon>Baia</taxon>
    </lineage>
</organism>
<dbReference type="AlphaFoldDB" id="A0A4R2RNY1"/>
<keyword evidence="3" id="KW-1185">Reference proteome</keyword>
<dbReference type="PANTHER" id="PTHR35004:SF6">
    <property type="entry name" value="TRANSPOSASE"/>
    <property type="match status" value="1"/>
</dbReference>
<evidence type="ECO:0000313" key="2">
    <source>
        <dbReference type="EMBL" id="TCP64027.1"/>
    </source>
</evidence>
<sequence length="194" mass="22625">MKRCQPRRAQTKGKVENGIGYVRKNFWPRVRTFTGLEDLNRLVRHWMESIANVRIHGTTYERPTDRWSVDNLQPIQPLPYQLIERHRRKVSKDCLVSYESSRYSIPYLYAGQLIDILDNQNGTLTFFSESKLIAQHTKAVSKHQVVIQKKHFEGLPMYGSQTVPQPLPRLVSRSSPDVDVRSLSIYDELTEEIV</sequence>
<reference evidence="2 3" key="1">
    <citation type="submission" date="2019-03" db="EMBL/GenBank/DDBJ databases">
        <title>Genomic Encyclopedia of Type Strains, Phase IV (KMG-IV): sequencing the most valuable type-strain genomes for metagenomic binning, comparative biology and taxonomic classification.</title>
        <authorList>
            <person name="Goeker M."/>
        </authorList>
    </citation>
    <scope>NUCLEOTIDE SEQUENCE [LARGE SCALE GENOMIC DNA]</scope>
    <source>
        <strain evidence="2 3">DSM 46831</strain>
    </source>
</reference>
<comment type="caution">
    <text evidence="2">The sequence shown here is derived from an EMBL/GenBank/DDBJ whole genome shotgun (WGS) entry which is preliminary data.</text>
</comment>
<name>A0A4R2RNY1_9BACL</name>
<dbReference type="EMBL" id="SLXV01000044">
    <property type="protein sequence ID" value="TCP64027.1"/>
    <property type="molecule type" value="Genomic_DNA"/>
</dbReference>
<feature type="domain" description="Transposase for insertion sequence element IS21-like C-terminal" evidence="1">
    <location>
        <begin position="77"/>
        <end position="147"/>
    </location>
</feature>
<protein>
    <recommendedName>
        <fullName evidence="1">Transposase for insertion sequence element IS21-like C-terminal domain-containing protein</fullName>
    </recommendedName>
</protein>